<evidence type="ECO:0000256" key="4">
    <source>
        <dbReference type="ARBA" id="ARBA00011990"/>
    </source>
</evidence>
<dbReference type="RefSeq" id="WP_378250944.1">
    <property type="nucleotide sequence ID" value="NZ_JBHSKF010000020.1"/>
</dbReference>
<dbReference type="CDD" id="cd05246">
    <property type="entry name" value="dTDP_GD_SDR_e"/>
    <property type="match status" value="1"/>
</dbReference>
<reference evidence="11" key="1">
    <citation type="journal article" date="2019" name="Int. J. Syst. Evol. Microbiol.">
        <title>The Global Catalogue of Microorganisms (GCM) 10K type strain sequencing project: providing services to taxonomists for standard genome sequencing and annotation.</title>
        <authorList>
            <consortium name="The Broad Institute Genomics Platform"/>
            <consortium name="The Broad Institute Genome Sequencing Center for Infectious Disease"/>
            <person name="Wu L."/>
            <person name="Ma J."/>
        </authorList>
    </citation>
    <scope>NUCLEOTIDE SEQUENCE [LARGE SCALE GENOMIC DNA]</scope>
    <source>
        <strain evidence="11">CCUG 59778</strain>
    </source>
</reference>
<evidence type="ECO:0000259" key="9">
    <source>
        <dbReference type="Pfam" id="PF16363"/>
    </source>
</evidence>
<evidence type="ECO:0000256" key="3">
    <source>
        <dbReference type="ARBA" id="ARBA00008178"/>
    </source>
</evidence>
<dbReference type="Proteomes" id="UP001596157">
    <property type="component" value="Unassembled WGS sequence"/>
</dbReference>
<dbReference type="NCBIfam" id="TIGR01181">
    <property type="entry name" value="dTDP_gluc_dehyt"/>
    <property type="match status" value="1"/>
</dbReference>
<name>A0ABW0EX24_9PSEU</name>
<comment type="catalytic activity">
    <reaction evidence="1 8">
        <text>dTDP-alpha-D-glucose = dTDP-4-dehydro-6-deoxy-alpha-D-glucose + H2O</text>
        <dbReference type="Rhea" id="RHEA:17221"/>
        <dbReference type="ChEBI" id="CHEBI:15377"/>
        <dbReference type="ChEBI" id="CHEBI:57477"/>
        <dbReference type="ChEBI" id="CHEBI:57649"/>
        <dbReference type="EC" id="4.2.1.46"/>
    </reaction>
</comment>
<gene>
    <name evidence="10" type="primary">rfbB</name>
    <name evidence="10" type="ORF">ACFPM7_28625</name>
</gene>
<comment type="caution">
    <text evidence="10">The sequence shown here is derived from an EMBL/GenBank/DDBJ whole genome shotgun (WGS) entry which is preliminary data.</text>
</comment>
<dbReference type="GO" id="GO:0008460">
    <property type="term" value="F:dTDP-glucose 4,6-dehydratase activity"/>
    <property type="evidence" value="ECO:0007669"/>
    <property type="project" value="UniProtKB-EC"/>
</dbReference>
<keyword evidence="6" id="KW-0520">NAD</keyword>
<evidence type="ECO:0000256" key="1">
    <source>
        <dbReference type="ARBA" id="ARBA00001539"/>
    </source>
</evidence>
<comment type="cofactor">
    <cofactor evidence="2 8">
        <name>NAD(+)</name>
        <dbReference type="ChEBI" id="CHEBI:57540"/>
    </cofactor>
</comment>
<keyword evidence="7 8" id="KW-0456">Lyase</keyword>
<evidence type="ECO:0000256" key="7">
    <source>
        <dbReference type="ARBA" id="ARBA00023239"/>
    </source>
</evidence>
<sequence>MKVLVTGGAGFIGSHYVRQALGGAYPSLADAEVVVLDLLTYAGNRANLDPVADSPRLRFVEGDVCDGALLSTLLPGVDLVVHFAAESHVDRSITGSAEFIRTNVLGTQTLLQAALDAGVGRFVHVSTDEVYGSIEDGSWPEEHPLEPNSPYAASKASSDLIARAYARTHGMPVCITRCSNNYGPYQFPEKVIPLFTTNLLDNRKVPLYGDGLNVRDWLHVDDHCRGIQLVADGGRVGEIYNIGGGTELTNRELTALLLEATGADESMVQPVIDRKAHDRRYSVDISKISRELGYAPRVTFEQGLAETIAWYRDNRDWWEPLRARTGV</sequence>
<evidence type="ECO:0000256" key="8">
    <source>
        <dbReference type="RuleBase" id="RU004473"/>
    </source>
</evidence>
<dbReference type="InterPro" id="IPR036291">
    <property type="entry name" value="NAD(P)-bd_dom_sf"/>
</dbReference>
<dbReference type="EC" id="4.2.1.46" evidence="4 8"/>
<evidence type="ECO:0000256" key="6">
    <source>
        <dbReference type="ARBA" id="ARBA00023027"/>
    </source>
</evidence>
<dbReference type="PANTHER" id="PTHR43000">
    <property type="entry name" value="DTDP-D-GLUCOSE 4,6-DEHYDRATASE-RELATED"/>
    <property type="match status" value="1"/>
</dbReference>
<evidence type="ECO:0000256" key="5">
    <source>
        <dbReference type="ARBA" id="ARBA00016977"/>
    </source>
</evidence>
<dbReference type="InterPro" id="IPR005888">
    <property type="entry name" value="dTDP_Gluc_deHydtase"/>
</dbReference>
<comment type="similarity">
    <text evidence="3 8">Belongs to the NAD(P)-dependent epimerase/dehydratase family. dTDP-glucose dehydratase subfamily.</text>
</comment>
<dbReference type="Gene3D" id="3.40.50.720">
    <property type="entry name" value="NAD(P)-binding Rossmann-like Domain"/>
    <property type="match status" value="1"/>
</dbReference>
<dbReference type="Gene3D" id="3.90.25.10">
    <property type="entry name" value="UDP-galactose 4-epimerase, domain 1"/>
    <property type="match status" value="1"/>
</dbReference>
<dbReference type="SUPFAM" id="SSF51735">
    <property type="entry name" value="NAD(P)-binding Rossmann-fold domains"/>
    <property type="match status" value="1"/>
</dbReference>
<evidence type="ECO:0000256" key="2">
    <source>
        <dbReference type="ARBA" id="ARBA00001911"/>
    </source>
</evidence>
<organism evidence="10 11">
    <name type="scientific">Actinokineospora guangxiensis</name>
    <dbReference type="NCBI Taxonomy" id="1490288"/>
    <lineage>
        <taxon>Bacteria</taxon>
        <taxon>Bacillati</taxon>
        <taxon>Actinomycetota</taxon>
        <taxon>Actinomycetes</taxon>
        <taxon>Pseudonocardiales</taxon>
        <taxon>Pseudonocardiaceae</taxon>
        <taxon>Actinokineospora</taxon>
    </lineage>
</organism>
<proteinExistence type="inferred from homology"/>
<feature type="domain" description="NAD(P)-binding" evidence="9">
    <location>
        <begin position="4"/>
        <end position="307"/>
    </location>
</feature>
<dbReference type="InterPro" id="IPR016040">
    <property type="entry name" value="NAD(P)-bd_dom"/>
</dbReference>
<dbReference type="EMBL" id="JBHSKF010000020">
    <property type="protein sequence ID" value="MFC5291033.1"/>
    <property type="molecule type" value="Genomic_DNA"/>
</dbReference>
<accession>A0ABW0EX24</accession>
<evidence type="ECO:0000313" key="10">
    <source>
        <dbReference type="EMBL" id="MFC5291033.1"/>
    </source>
</evidence>
<keyword evidence="11" id="KW-1185">Reference proteome</keyword>
<dbReference type="Pfam" id="PF16363">
    <property type="entry name" value="GDP_Man_Dehyd"/>
    <property type="match status" value="1"/>
</dbReference>
<evidence type="ECO:0000313" key="11">
    <source>
        <dbReference type="Proteomes" id="UP001596157"/>
    </source>
</evidence>
<protein>
    <recommendedName>
        <fullName evidence="5 8">dTDP-glucose 4,6-dehydratase</fullName>
        <ecNumber evidence="4 8">4.2.1.46</ecNumber>
    </recommendedName>
</protein>